<organism evidence="1 2">
    <name type="scientific">Grus japonensis</name>
    <name type="common">Japanese crane</name>
    <name type="synonym">Red-crowned crane</name>
    <dbReference type="NCBI Taxonomy" id="30415"/>
    <lineage>
        <taxon>Eukaryota</taxon>
        <taxon>Metazoa</taxon>
        <taxon>Chordata</taxon>
        <taxon>Craniata</taxon>
        <taxon>Vertebrata</taxon>
        <taxon>Euteleostomi</taxon>
        <taxon>Archelosauria</taxon>
        <taxon>Archosauria</taxon>
        <taxon>Dinosauria</taxon>
        <taxon>Saurischia</taxon>
        <taxon>Theropoda</taxon>
        <taxon>Coelurosauria</taxon>
        <taxon>Aves</taxon>
        <taxon>Neognathae</taxon>
        <taxon>Neoaves</taxon>
        <taxon>Gruiformes</taxon>
        <taxon>Gruidae</taxon>
        <taxon>Grus</taxon>
    </lineage>
</organism>
<dbReference type="Proteomes" id="UP001623348">
    <property type="component" value="Unassembled WGS sequence"/>
</dbReference>
<keyword evidence="2" id="KW-1185">Reference proteome</keyword>
<evidence type="ECO:0000313" key="2">
    <source>
        <dbReference type="Proteomes" id="UP001623348"/>
    </source>
</evidence>
<comment type="caution">
    <text evidence="1">The sequence shown here is derived from an EMBL/GenBank/DDBJ whole genome shotgun (WGS) entry which is preliminary data.</text>
</comment>
<dbReference type="AlphaFoldDB" id="A0ABC9XTI2"/>
<gene>
    <name evidence="1" type="ORF">GRJ2_002451100</name>
</gene>
<reference evidence="1 2" key="1">
    <citation type="submission" date="2024-06" db="EMBL/GenBank/DDBJ databases">
        <title>The draft genome of Grus japonensis, version 3.</title>
        <authorList>
            <person name="Nabeshima K."/>
            <person name="Suzuki S."/>
            <person name="Onuma M."/>
        </authorList>
    </citation>
    <scope>NUCLEOTIDE SEQUENCE [LARGE SCALE GENOMIC DNA]</scope>
    <source>
        <strain evidence="1 2">451A</strain>
    </source>
</reference>
<accession>A0ABC9XTI2</accession>
<sequence>MRLGFQCGAAAGDPGRPSLQNLMHPPSLLWGLTPASQDPSPVAGNEGVSCLSALDLACCRCVSLVERAGNRQ</sequence>
<dbReference type="EMBL" id="BAAFJT010000024">
    <property type="protein sequence ID" value="GAB0199857.1"/>
    <property type="molecule type" value="Genomic_DNA"/>
</dbReference>
<evidence type="ECO:0000313" key="1">
    <source>
        <dbReference type="EMBL" id="GAB0199857.1"/>
    </source>
</evidence>
<name>A0ABC9XTI2_GRUJA</name>
<proteinExistence type="predicted"/>
<protein>
    <submittedName>
        <fullName evidence="1">Uncharacterized protein</fullName>
    </submittedName>
</protein>